<dbReference type="PANTHER" id="PTHR13140">
    <property type="entry name" value="MYOSIN"/>
    <property type="match status" value="1"/>
</dbReference>
<evidence type="ECO:0000313" key="8">
    <source>
        <dbReference type="EMBL" id="KAK9099168.1"/>
    </source>
</evidence>
<dbReference type="GO" id="GO:0016020">
    <property type="term" value="C:membrane"/>
    <property type="evidence" value="ECO:0007669"/>
    <property type="project" value="TreeGrafter"/>
</dbReference>
<proteinExistence type="inferred from homology"/>
<dbReference type="PROSITE" id="PS51456">
    <property type="entry name" value="MYOSIN_MOTOR"/>
    <property type="match status" value="1"/>
</dbReference>
<keyword evidence="3 6" id="KW-0518">Myosin</keyword>
<feature type="domain" description="Myosin motor" evidence="7">
    <location>
        <begin position="77"/>
        <end position="198"/>
    </location>
</feature>
<evidence type="ECO:0000256" key="3">
    <source>
        <dbReference type="ARBA" id="ARBA00023123"/>
    </source>
</evidence>
<accession>A0AAP0EYL1</accession>
<dbReference type="GO" id="GO:0051015">
    <property type="term" value="F:actin filament binding"/>
    <property type="evidence" value="ECO:0007669"/>
    <property type="project" value="TreeGrafter"/>
</dbReference>
<dbReference type="PANTHER" id="PTHR13140:SF706">
    <property type="entry name" value="DILUTE CLASS UNCONVENTIONAL MYOSIN, ISOFORM C"/>
    <property type="match status" value="1"/>
</dbReference>
<evidence type="ECO:0000256" key="6">
    <source>
        <dbReference type="PROSITE-ProRule" id="PRU00782"/>
    </source>
</evidence>
<name>A0AAP0EYL1_9MAGN</name>
<organism evidence="8 9">
    <name type="scientific">Stephania yunnanensis</name>
    <dbReference type="NCBI Taxonomy" id="152371"/>
    <lineage>
        <taxon>Eukaryota</taxon>
        <taxon>Viridiplantae</taxon>
        <taxon>Streptophyta</taxon>
        <taxon>Embryophyta</taxon>
        <taxon>Tracheophyta</taxon>
        <taxon>Spermatophyta</taxon>
        <taxon>Magnoliopsida</taxon>
        <taxon>Ranunculales</taxon>
        <taxon>Menispermaceae</taxon>
        <taxon>Menispermoideae</taxon>
        <taxon>Cissampelideae</taxon>
        <taxon>Stephania</taxon>
    </lineage>
</organism>
<dbReference type="InterPro" id="IPR027417">
    <property type="entry name" value="P-loop_NTPase"/>
</dbReference>
<sequence length="198" mass="21878">MDSHIKVPLTIVIFKTKTTTEYDESDFPVWCQLTSGQWQLGKVHSTSGEDARVMLSDGKVMTMSKGTILPANHNILEDIEDLVQLNFSKEPSVLHNLCCRYSQSKSYTKTGLVLLAMNLFKGAEVRGNELVAGCGKKPRVSPVIYYWAKYAFIDMMNDEVNQFVIISGESGAGKTETEKVMAKCLTNLGGGSALEEKL</sequence>
<dbReference type="InterPro" id="IPR036961">
    <property type="entry name" value="Kinesin_motor_dom_sf"/>
</dbReference>
<dbReference type="Proteomes" id="UP001420932">
    <property type="component" value="Unassembled WGS sequence"/>
</dbReference>
<keyword evidence="4 6" id="KW-0505">Motor protein</keyword>
<gene>
    <name evidence="8" type="ORF">Syun_026213</name>
</gene>
<evidence type="ECO:0000313" key="9">
    <source>
        <dbReference type="Proteomes" id="UP001420932"/>
    </source>
</evidence>
<evidence type="ECO:0000256" key="5">
    <source>
        <dbReference type="ARBA" id="ARBA00023203"/>
    </source>
</evidence>
<feature type="binding site" evidence="6">
    <location>
        <begin position="168"/>
        <end position="175"/>
    </location>
    <ligand>
        <name>ATP</name>
        <dbReference type="ChEBI" id="CHEBI:30616"/>
    </ligand>
</feature>
<reference evidence="8 9" key="1">
    <citation type="submission" date="2024-01" db="EMBL/GenBank/DDBJ databases">
        <title>Genome assemblies of Stephania.</title>
        <authorList>
            <person name="Yang L."/>
        </authorList>
    </citation>
    <scope>NUCLEOTIDE SEQUENCE [LARGE SCALE GENOMIC DNA]</scope>
    <source>
        <strain evidence="8">YNDBR</strain>
        <tissue evidence="8">Leaf</tissue>
    </source>
</reference>
<evidence type="ECO:0000259" key="7">
    <source>
        <dbReference type="PROSITE" id="PS51456"/>
    </source>
</evidence>
<dbReference type="Gene3D" id="3.40.850.10">
    <property type="entry name" value="Kinesin motor domain"/>
    <property type="match status" value="1"/>
</dbReference>
<dbReference type="GO" id="GO:0000146">
    <property type="term" value="F:microfilament motor activity"/>
    <property type="evidence" value="ECO:0007669"/>
    <property type="project" value="TreeGrafter"/>
</dbReference>
<comment type="caution">
    <text evidence="8">The sequence shown here is derived from an EMBL/GenBank/DDBJ whole genome shotgun (WGS) entry which is preliminary data.</text>
</comment>
<dbReference type="AlphaFoldDB" id="A0AAP0EYL1"/>
<comment type="similarity">
    <text evidence="6">Belongs to the TRAFAC class myosin-kinesin ATPase superfamily. Myosin family.</text>
</comment>
<dbReference type="GO" id="GO:0005524">
    <property type="term" value="F:ATP binding"/>
    <property type="evidence" value="ECO:0007669"/>
    <property type="project" value="UniProtKB-UniRule"/>
</dbReference>
<dbReference type="Pfam" id="PF00063">
    <property type="entry name" value="Myosin_head"/>
    <property type="match status" value="1"/>
</dbReference>
<keyword evidence="2 6" id="KW-0067">ATP-binding</keyword>
<dbReference type="EMBL" id="JBBNAF010000011">
    <property type="protein sequence ID" value="KAK9099168.1"/>
    <property type="molecule type" value="Genomic_DNA"/>
</dbReference>
<evidence type="ECO:0000256" key="2">
    <source>
        <dbReference type="ARBA" id="ARBA00022840"/>
    </source>
</evidence>
<keyword evidence="5 6" id="KW-0009">Actin-binding</keyword>
<keyword evidence="1 6" id="KW-0547">Nucleotide-binding</keyword>
<dbReference type="InterPro" id="IPR057535">
    <property type="entry name" value="MYO1-3_N_SH3"/>
</dbReference>
<evidence type="ECO:0000256" key="1">
    <source>
        <dbReference type="ARBA" id="ARBA00022741"/>
    </source>
</evidence>
<keyword evidence="9" id="KW-1185">Reference proteome</keyword>
<dbReference type="PRINTS" id="PR00193">
    <property type="entry name" value="MYOSINHEAVY"/>
</dbReference>
<comment type="caution">
    <text evidence="6">Lacks conserved residue(s) required for the propagation of feature annotation.</text>
</comment>
<dbReference type="SUPFAM" id="SSF52540">
    <property type="entry name" value="P-loop containing nucleoside triphosphate hydrolases"/>
    <property type="match status" value="1"/>
</dbReference>
<dbReference type="GO" id="GO:0007015">
    <property type="term" value="P:actin filament organization"/>
    <property type="evidence" value="ECO:0007669"/>
    <property type="project" value="TreeGrafter"/>
</dbReference>
<evidence type="ECO:0000256" key="4">
    <source>
        <dbReference type="ARBA" id="ARBA00023175"/>
    </source>
</evidence>
<dbReference type="GO" id="GO:0005737">
    <property type="term" value="C:cytoplasm"/>
    <property type="evidence" value="ECO:0007669"/>
    <property type="project" value="TreeGrafter"/>
</dbReference>
<dbReference type="GO" id="GO:0016459">
    <property type="term" value="C:myosin complex"/>
    <property type="evidence" value="ECO:0007669"/>
    <property type="project" value="UniProtKB-KW"/>
</dbReference>
<dbReference type="Pfam" id="PF25369">
    <property type="entry name" value="SH3_VIII-1_N"/>
    <property type="match status" value="1"/>
</dbReference>
<dbReference type="InterPro" id="IPR001609">
    <property type="entry name" value="Myosin_head_motor_dom-like"/>
</dbReference>
<protein>
    <recommendedName>
        <fullName evidence="7">Myosin motor domain-containing protein</fullName>
    </recommendedName>
</protein>